<evidence type="ECO:0000256" key="2">
    <source>
        <dbReference type="ARBA" id="ARBA00004742"/>
    </source>
</evidence>
<comment type="pathway">
    <text evidence="2">Carbohydrate biosynthesis; gluconeogenesis.</text>
</comment>
<evidence type="ECO:0000259" key="13">
    <source>
        <dbReference type="Pfam" id="PF03313"/>
    </source>
</evidence>
<organism evidence="14 15">
    <name type="scientific">Hominibacterium faecale</name>
    <dbReference type="NCBI Taxonomy" id="2839743"/>
    <lineage>
        <taxon>Bacteria</taxon>
        <taxon>Bacillati</taxon>
        <taxon>Bacillota</taxon>
        <taxon>Clostridia</taxon>
        <taxon>Peptostreptococcales</taxon>
        <taxon>Anaerovoracaceae</taxon>
        <taxon>Hominibacterium</taxon>
    </lineage>
</organism>
<accession>A0A9J6QRK7</accession>
<evidence type="ECO:0000313" key="15">
    <source>
        <dbReference type="Proteomes" id="UP001065549"/>
    </source>
</evidence>
<dbReference type="Gene3D" id="3.30.1330.90">
    <property type="entry name" value="D-3-phosphoglycerate dehydrogenase, domain 3"/>
    <property type="match status" value="1"/>
</dbReference>
<dbReference type="EC" id="4.3.1.17" evidence="4"/>
<comment type="catalytic activity">
    <reaction evidence="12">
        <text>L-serine = pyruvate + NH4(+)</text>
        <dbReference type="Rhea" id="RHEA:19169"/>
        <dbReference type="ChEBI" id="CHEBI:15361"/>
        <dbReference type="ChEBI" id="CHEBI:28938"/>
        <dbReference type="ChEBI" id="CHEBI:33384"/>
        <dbReference type="EC" id="4.3.1.17"/>
    </reaction>
</comment>
<dbReference type="Pfam" id="PF03313">
    <property type="entry name" value="SDH_alpha"/>
    <property type="match status" value="1"/>
</dbReference>
<comment type="similarity">
    <text evidence="3">Belongs to the iron-sulfur dependent L-serine dehydratase family.</text>
</comment>
<dbReference type="GO" id="GO:0051539">
    <property type="term" value="F:4 iron, 4 sulfur cluster binding"/>
    <property type="evidence" value="ECO:0007669"/>
    <property type="project" value="UniProtKB-KW"/>
</dbReference>
<sequence>MSRYYASIFNDVLGPVMTGPSSSATAGPGRVGRMAGMLMEDVKEIEIRFARDGGFGESYRGSMTDIAIVAGILGMDLTHKDFLKSYEKAEAAGISVSIVVEDVEVIHPDLIKISMTGRDGEKVKMEGVSLGGAIIEIISINDIAVSLKGSTTEIIVMADEKPECIDTITEILRNREIPFDVITEPEDALAEIRVYAILDAKVKNEIQEKIKDYGDRVRILDPVMPVVDKPDVKVSYSTAAELQAYLKTHDIPLWEAAVLYEQERTGWSREEVLNFAEMLLDRMGGSVAYGIKSDFQLSGFLTPKAAQLKKAYEEGKWFDTGIIAEACIYAVAVMECNAALGILVAGPTAGSCGVLPGILFSAYNKGNYDKQDLVKALMCAGLIGVFIAEQATFAAEVAGCQAENGSASAMAAAAGVHLLGGTADQALNAASLAFQHLLGLVCDALGECAEIPCISRNAATVSNAIISAQLAVGGFDGVVPLDETIQAMMNCGELMARELRATMLGGLCITPTGQRIEKEMQKKFYVGDECDVCKSCKSEKGKKGNE</sequence>
<keyword evidence="5" id="KW-0312">Gluconeogenesis</keyword>
<dbReference type="GO" id="GO:0006094">
    <property type="term" value="P:gluconeogenesis"/>
    <property type="evidence" value="ECO:0007669"/>
    <property type="project" value="UniProtKB-KW"/>
</dbReference>
<dbReference type="GO" id="GO:0046872">
    <property type="term" value="F:metal ion binding"/>
    <property type="evidence" value="ECO:0007669"/>
    <property type="project" value="UniProtKB-KW"/>
</dbReference>
<dbReference type="GO" id="GO:0003941">
    <property type="term" value="F:L-serine ammonia-lyase activity"/>
    <property type="evidence" value="ECO:0007669"/>
    <property type="project" value="UniProtKB-EC"/>
</dbReference>
<keyword evidence="9" id="KW-0411">Iron-sulfur</keyword>
<evidence type="ECO:0000256" key="12">
    <source>
        <dbReference type="ARBA" id="ARBA00049406"/>
    </source>
</evidence>
<feature type="domain" description="Serine dehydratase-like alpha subunit" evidence="13">
    <location>
        <begin position="250"/>
        <end position="507"/>
    </location>
</feature>
<dbReference type="Proteomes" id="UP001065549">
    <property type="component" value="Unassembled WGS sequence"/>
</dbReference>
<keyword evidence="15" id="KW-1185">Reference proteome</keyword>
<keyword evidence="6" id="KW-0004">4Fe-4S</keyword>
<evidence type="ECO:0000256" key="3">
    <source>
        <dbReference type="ARBA" id="ARBA00008636"/>
    </source>
</evidence>
<gene>
    <name evidence="14" type="ORF">OBO34_09235</name>
</gene>
<proteinExistence type="inferred from homology"/>
<dbReference type="PANTHER" id="PTHR30182:SF1">
    <property type="entry name" value="L-SERINE DEHYDRATASE 1"/>
    <property type="match status" value="1"/>
</dbReference>
<dbReference type="EMBL" id="JAOSHN010000003">
    <property type="protein sequence ID" value="MCU7378541.1"/>
    <property type="molecule type" value="Genomic_DNA"/>
</dbReference>
<evidence type="ECO:0000256" key="8">
    <source>
        <dbReference type="ARBA" id="ARBA00023004"/>
    </source>
</evidence>
<protein>
    <recommendedName>
        <fullName evidence="4">L-serine ammonia-lyase</fullName>
        <ecNumber evidence="4">4.3.1.17</ecNumber>
    </recommendedName>
    <alternativeName>
        <fullName evidence="11">L-serine deaminase</fullName>
    </alternativeName>
</protein>
<evidence type="ECO:0000256" key="9">
    <source>
        <dbReference type="ARBA" id="ARBA00023014"/>
    </source>
</evidence>
<dbReference type="InterPro" id="IPR005130">
    <property type="entry name" value="Ser_deHydtase-like_asu"/>
</dbReference>
<evidence type="ECO:0000313" key="14">
    <source>
        <dbReference type="EMBL" id="MCU7378541.1"/>
    </source>
</evidence>
<dbReference type="AlphaFoldDB" id="A0A9J6QRK7"/>
<dbReference type="SUPFAM" id="SSF143548">
    <property type="entry name" value="Serine metabolism enzymes domain"/>
    <property type="match status" value="1"/>
</dbReference>
<dbReference type="PANTHER" id="PTHR30182">
    <property type="entry name" value="L-SERINE DEHYDRATASE"/>
    <property type="match status" value="1"/>
</dbReference>
<comment type="caution">
    <text evidence="14">The sequence shown here is derived from an EMBL/GenBank/DDBJ whole genome shotgun (WGS) entry which is preliminary data.</text>
</comment>
<name>A0A9J6QRK7_9FIRM</name>
<evidence type="ECO:0000256" key="5">
    <source>
        <dbReference type="ARBA" id="ARBA00022432"/>
    </source>
</evidence>
<keyword evidence="8" id="KW-0408">Iron</keyword>
<evidence type="ECO:0000256" key="1">
    <source>
        <dbReference type="ARBA" id="ARBA00001966"/>
    </source>
</evidence>
<dbReference type="RefSeq" id="WP_253019949.1">
    <property type="nucleotide sequence ID" value="NZ_JAOSHN010000003.1"/>
</dbReference>
<keyword evidence="7" id="KW-0479">Metal-binding</keyword>
<keyword evidence="10 14" id="KW-0456">Lyase</keyword>
<evidence type="ECO:0000256" key="6">
    <source>
        <dbReference type="ARBA" id="ARBA00022485"/>
    </source>
</evidence>
<evidence type="ECO:0000256" key="4">
    <source>
        <dbReference type="ARBA" id="ARBA00012093"/>
    </source>
</evidence>
<evidence type="ECO:0000256" key="10">
    <source>
        <dbReference type="ARBA" id="ARBA00023239"/>
    </source>
</evidence>
<comment type="cofactor">
    <cofactor evidence="1">
        <name>[4Fe-4S] cluster</name>
        <dbReference type="ChEBI" id="CHEBI:49883"/>
    </cofactor>
</comment>
<reference evidence="14" key="1">
    <citation type="submission" date="2022-09" db="EMBL/GenBank/DDBJ databases">
        <title>Culturomic study of gut microbiota in children with autism spectrum disorder.</title>
        <authorList>
            <person name="Efimov B.A."/>
            <person name="Chaplin A.V."/>
            <person name="Sokolova S.R."/>
            <person name="Pikina A.P."/>
            <person name="Korzhanova M."/>
            <person name="Belova V."/>
            <person name="Korostin D."/>
        </authorList>
    </citation>
    <scope>NUCLEOTIDE SEQUENCE</scope>
    <source>
        <strain evidence="14">ASD5510</strain>
    </source>
</reference>
<evidence type="ECO:0000256" key="7">
    <source>
        <dbReference type="ARBA" id="ARBA00022723"/>
    </source>
</evidence>
<evidence type="ECO:0000256" key="11">
    <source>
        <dbReference type="ARBA" id="ARBA00041766"/>
    </source>
</evidence>
<dbReference type="InterPro" id="IPR029009">
    <property type="entry name" value="ASB_dom_sf"/>
</dbReference>
<dbReference type="InterPro" id="IPR051318">
    <property type="entry name" value="Fe-S_L-Ser"/>
</dbReference>